<proteinExistence type="predicted"/>
<sequence length="175" mass="19947">MYNPGIDEKSVDRRSAPRYANWRMNTLGSGYHRSSKNMIDDALQITGGVWCVVANIKRDHPYGEGGIESKSGTRQFRGGTKVYIGGCYAGTCDGVVCVGLHRKSRKFITCVVSVMHVENFRPKVAYHPEVVRQLKEDERCWFQTQEDAQNWAAAFPNWQEIWRPNKTSNMDEPTL</sequence>
<comment type="caution">
    <text evidence="1">The sequence shown here is derived from an EMBL/GenBank/DDBJ whole genome shotgun (WGS) entry which is preliminary data.</text>
</comment>
<protein>
    <submittedName>
        <fullName evidence="1">Uncharacterized protein</fullName>
    </submittedName>
</protein>
<dbReference type="AlphaFoldDB" id="A0A6M0RNY6"/>
<organism evidence="1 2">
    <name type="scientific">Adonisia turfae CCMR0081</name>
    <dbReference type="NCBI Taxonomy" id="2292702"/>
    <lineage>
        <taxon>Bacteria</taxon>
        <taxon>Bacillati</taxon>
        <taxon>Cyanobacteriota</taxon>
        <taxon>Adonisia</taxon>
        <taxon>Adonisia turfae</taxon>
    </lineage>
</organism>
<accession>A0A6M0RNY6</accession>
<reference evidence="1 2" key="1">
    <citation type="journal article" date="2020" name="Microb. Ecol.">
        <title>Ecogenomics of the Marine Benthic Filamentous Cyanobacterium Adonisia.</title>
        <authorList>
            <person name="Walter J.M."/>
            <person name="Coutinho F.H."/>
            <person name="Leomil L."/>
            <person name="Hargreaves P.I."/>
            <person name="Campeao M.E."/>
            <person name="Vieira V.V."/>
            <person name="Silva B.S."/>
            <person name="Fistarol G.O."/>
            <person name="Salomon P.S."/>
            <person name="Sawabe T."/>
            <person name="Mino S."/>
            <person name="Hosokawa M."/>
            <person name="Miyashita H."/>
            <person name="Maruyama F."/>
            <person name="van Verk M.C."/>
            <person name="Dutilh B.E."/>
            <person name="Thompson C.C."/>
            <person name="Thompson F.L."/>
        </authorList>
    </citation>
    <scope>NUCLEOTIDE SEQUENCE [LARGE SCALE GENOMIC DNA]</scope>
    <source>
        <strain evidence="1 2">CCMR0081</strain>
    </source>
</reference>
<evidence type="ECO:0000313" key="1">
    <source>
        <dbReference type="EMBL" id="NEZ57977.1"/>
    </source>
</evidence>
<dbReference type="Proteomes" id="UP000481033">
    <property type="component" value="Unassembled WGS sequence"/>
</dbReference>
<evidence type="ECO:0000313" key="2">
    <source>
        <dbReference type="Proteomes" id="UP000481033"/>
    </source>
</evidence>
<dbReference type="EMBL" id="QXHD01000004">
    <property type="protein sequence ID" value="NEZ57977.1"/>
    <property type="molecule type" value="Genomic_DNA"/>
</dbReference>
<name>A0A6M0RNY6_9CYAN</name>
<keyword evidence="2" id="KW-1185">Reference proteome</keyword>
<gene>
    <name evidence="1" type="ORF">DXZ20_20475</name>
</gene>